<comment type="caution">
    <text evidence="1">The sequence shown here is derived from an EMBL/GenBank/DDBJ whole genome shotgun (WGS) entry which is preliminary data.</text>
</comment>
<reference evidence="1 2" key="1">
    <citation type="submission" date="2019-03" db="EMBL/GenBank/DDBJ databases">
        <title>Genomic Encyclopedia of Archaeal and Bacterial Type Strains, Phase II (KMG-II): from individual species to whole genera.</title>
        <authorList>
            <person name="Goeker M."/>
        </authorList>
    </citation>
    <scope>NUCLEOTIDE SEQUENCE [LARGE SCALE GENOMIC DNA]</scope>
    <source>
        <strain evidence="1 2">DSM 21537</strain>
    </source>
</reference>
<dbReference type="EMBL" id="SORO01000001">
    <property type="protein sequence ID" value="TDY71348.1"/>
    <property type="molecule type" value="Genomic_DNA"/>
</dbReference>
<evidence type="ECO:0000313" key="1">
    <source>
        <dbReference type="EMBL" id="TDY71348.1"/>
    </source>
</evidence>
<organism evidence="1 2">
    <name type="scientific">Leptospira meyeri</name>
    <dbReference type="NCBI Taxonomy" id="29508"/>
    <lineage>
        <taxon>Bacteria</taxon>
        <taxon>Pseudomonadati</taxon>
        <taxon>Spirochaetota</taxon>
        <taxon>Spirochaetia</taxon>
        <taxon>Leptospirales</taxon>
        <taxon>Leptospiraceae</taxon>
        <taxon>Leptospira</taxon>
    </lineage>
</organism>
<accession>A0A4R8MTF8</accession>
<evidence type="ECO:0000313" key="2">
    <source>
        <dbReference type="Proteomes" id="UP000294684"/>
    </source>
</evidence>
<gene>
    <name evidence="1" type="ORF">CLV96_0310</name>
</gene>
<dbReference type="AlphaFoldDB" id="A0A4R8MTF8"/>
<sequence>MGISFKTNDYKRILKPLIFNYERVVSLLKCAYSGYAPSELKQIFYFSCETLKIKNL</sequence>
<keyword evidence="2" id="KW-1185">Reference proteome</keyword>
<name>A0A4R8MTF8_LEPME</name>
<dbReference type="Proteomes" id="UP000294684">
    <property type="component" value="Unassembled WGS sequence"/>
</dbReference>
<proteinExistence type="predicted"/>
<dbReference type="STRING" id="1193051.LEP1GSC017_3661"/>
<protein>
    <submittedName>
        <fullName evidence="1">Uncharacterized protein</fullName>
    </submittedName>
</protein>